<feature type="compositionally biased region" description="Gly residues" evidence="1">
    <location>
        <begin position="111"/>
        <end position="120"/>
    </location>
</feature>
<gene>
    <name evidence="3" type="ORF">HYH03_013346</name>
</gene>
<evidence type="ECO:0000313" key="4">
    <source>
        <dbReference type="Proteomes" id="UP000612055"/>
    </source>
</evidence>
<feature type="region of interest" description="Disordered" evidence="1">
    <location>
        <begin position="101"/>
        <end position="123"/>
    </location>
</feature>
<dbReference type="EMBL" id="JAEHOE010000088">
    <property type="protein sequence ID" value="KAG2488041.1"/>
    <property type="molecule type" value="Genomic_DNA"/>
</dbReference>
<dbReference type="AlphaFoldDB" id="A0A835XQ66"/>
<keyword evidence="2" id="KW-1133">Transmembrane helix</keyword>
<keyword evidence="4" id="KW-1185">Reference proteome</keyword>
<organism evidence="3 4">
    <name type="scientific">Edaphochlamys debaryana</name>
    <dbReference type="NCBI Taxonomy" id="47281"/>
    <lineage>
        <taxon>Eukaryota</taxon>
        <taxon>Viridiplantae</taxon>
        <taxon>Chlorophyta</taxon>
        <taxon>core chlorophytes</taxon>
        <taxon>Chlorophyceae</taxon>
        <taxon>CS clade</taxon>
        <taxon>Chlamydomonadales</taxon>
        <taxon>Chlamydomonadales incertae sedis</taxon>
        <taxon>Edaphochlamys</taxon>
    </lineage>
</organism>
<protein>
    <submittedName>
        <fullName evidence="3">Uncharacterized protein</fullName>
    </submittedName>
</protein>
<feature type="region of interest" description="Disordered" evidence="1">
    <location>
        <begin position="17"/>
        <end position="58"/>
    </location>
</feature>
<comment type="caution">
    <text evidence="3">The sequence shown here is derived from an EMBL/GenBank/DDBJ whole genome shotgun (WGS) entry which is preliminary data.</text>
</comment>
<accession>A0A835XQ66</accession>
<evidence type="ECO:0000313" key="3">
    <source>
        <dbReference type="EMBL" id="KAG2488041.1"/>
    </source>
</evidence>
<dbReference type="Proteomes" id="UP000612055">
    <property type="component" value="Unassembled WGS sequence"/>
</dbReference>
<name>A0A835XQ66_9CHLO</name>
<evidence type="ECO:0000256" key="2">
    <source>
        <dbReference type="SAM" id="Phobius"/>
    </source>
</evidence>
<keyword evidence="2" id="KW-0472">Membrane</keyword>
<evidence type="ECO:0000256" key="1">
    <source>
        <dbReference type="SAM" id="MobiDB-lite"/>
    </source>
</evidence>
<keyword evidence="2" id="KW-0812">Transmembrane</keyword>
<feature type="transmembrane region" description="Helical" evidence="2">
    <location>
        <begin position="169"/>
        <end position="186"/>
    </location>
</feature>
<feature type="compositionally biased region" description="Low complexity" evidence="1">
    <location>
        <begin position="33"/>
        <end position="42"/>
    </location>
</feature>
<feature type="compositionally biased region" description="Pro residues" evidence="1">
    <location>
        <begin position="43"/>
        <end position="57"/>
    </location>
</feature>
<reference evidence="3" key="1">
    <citation type="journal article" date="2020" name="bioRxiv">
        <title>Comparative genomics of Chlamydomonas.</title>
        <authorList>
            <person name="Craig R.J."/>
            <person name="Hasan A.R."/>
            <person name="Ness R.W."/>
            <person name="Keightley P.D."/>
        </authorList>
    </citation>
    <scope>NUCLEOTIDE SEQUENCE</scope>
    <source>
        <strain evidence="3">CCAP 11/70</strain>
    </source>
</reference>
<proteinExistence type="predicted"/>
<sequence>MRAELLARELGLRLTQIIPQSVSPGPSGETEAEAGTPARAGPPRGPRQAPGPLPPDPRLLARLEAVEARAAAAEAKAATLQKRVAEAEAEARQARAEAAKATKAAQLARPVGGGGGGSTGSGWRWLRRRRQDLDLVDEAADDGGWPWRQQVKQWLQQAWTKDQAFRSDTSLFLAVLPLLLLLPVCTMGPAGFYAYMVSNFVSIYFFAVVLPRL</sequence>